<evidence type="ECO:0000313" key="3">
    <source>
        <dbReference type="Proteomes" id="UP000234545"/>
    </source>
</evidence>
<sequence>MKLLLDQSLTHKNPDTLARPSDPMTLKLPEVQVPVEKPKLAKSGGSDFNVLAPAGAFDALAGAGILAL</sequence>
<feature type="region of interest" description="Disordered" evidence="1">
    <location>
        <begin position="1"/>
        <end position="23"/>
    </location>
</feature>
<proteinExistence type="predicted"/>
<reference evidence="2 3" key="1">
    <citation type="submission" date="2017-12" db="EMBL/GenBank/DDBJ databases">
        <title>Phylogenetic diversity of female urinary microbiome.</title>
        <authorList>
            <person name="Thomas-White K."/>
            <person name="Wolfe A.J."/>
        </authorList>
    </citation>
    <scope>NUCLEOTIDE SEQUENCE [LARGE SCALE GENOMIC DNA]</scope>
    <source>
        <strain evidence="2 3">UMB0250</strain>
    </source>
</reference>
<evidence type="ECO:0000256" key="1">
    <source>
        <dbReference type="SAM" id="MobiDB-lite"/>
    </source>
</evidence>
<dbReference type="AlphaFoldDB" id="A0A2I1I3M6"/>
<dbReference type="Proteomes" id="UP000234545">
    <property type="component" value="Unassembled WGS sequence"/>
</dbReference>
<name>A0A2I1I3M6_9ACTO</name>
<comment type="caution">
    <text evidence="2">The sequence shown here is derived from an EMBL/GenBank/DDBJ whole genome shotgun (WGS) entry which is preliminary data.</text>
</comment>
<accession>A0A2I1I3M6</accession>
<gene>
    <name evidence="2" type="ORF">CYJ25_08335</name>
</gene>
<dbReference type="EMBL" id="PKKJ01000017">
    <property type="protein sequence ID" value="PKY65703.1"/>
    <property type="molecule type" value="Genomic_DNA"/>
</dbReference>
<organism evidence="2 3">
    <name type="scientific">Schaalia turicensis</name>
    <dbReference type="NCBI Taxonomy" id="131111"/>
    <lineage>
        <taxon>Bacteria</taxon>
        <taxon>Bacillati</taxon>
        <taxon>Actinomycetota</taxon>
        <taxon>Actinomycetes</taxon>
        <taxon>Actinomycetales</taxon>
        <taxon>Actinomycetaceae</taxon>
        <taxon>Schaalia</taxon>
    </lineage>
</organism>
<protein>
    <submittedName>
        <fullName evidence="2">Uncharacterized protein</fullName>
    </submittedName>
</protein>
<evidence type="ECO:0000313" key="2">
    <source>
        <dbReference type="EMBL" id="PKY65703.1"/>
    </source>
</evidence>